<dbReference type="EMBL" id="QKZU01000002">
    <property type="protein sequence ID" value="PZX60203.1"/>
    <property type="molecule type" value="Genomic_DNA"/>
</dbReference>
<dbReference type="AlphaFoldDB" id="A0A2W7RH03"/>
<reference evidence="2 4" key="1">
    <citation type="submission" date="2018-06" db="EMBL/GenBank/DDBJ databases">
        <title>Genomic Encyclopedia of Archaeal and Bacterial Type Strains, Phase II (KMG-II): from individual species to whole genera.</title>
        <authorList>
            <person name="Goeker M."/>
        </authorList>
    </citation>
    <scope>NUCLEOTIDE SEQUENCE [LARGE SCALE GENOMIC DNA]</scope>
    <source>
        <strain evidence="2 4">DSM 22686</strain>
    </source>
</reference>
<sequence length="102" mass="11544">MPKKGQTNNPAGRPKGISNKANRPLKENVTAFLEKNWVKIERDINKLDPYARVQIYEKLLSFVLPRLKSVDGNISVTQKLDGLTDSQLNNLIDSILNEKQNV</sequence>
<reference evidence="3 5" key="2">
    <citation type="submission" date="2019-08" db="EMBL/GenBank/DDBJ databases">
        <title>Genome of Algoriphagus ratkowskyi IC026.</title>
        <authorList>
            <person name="Bowman J.P."/>
        </authorList>
    </citation>
    <scope>NUCLEOTIDE SEQUENCE [LARGE SCALE GENOMIC DNA]</scope>
    <source>
        <strain evidence="3 5">IC026</strain>
    </source>
</reference>
<dbReference type="Proteomes" id="UP000249115">
    <property type="component" value="Unassembled WGS sequence"/>
</dbReference>
<evidence type="ECO:0000313" key="2">
    <source>
        <dbReference type="EMBL" id="PZX60203.1"/>
    </source>
</evidence>
<evidence type="ECO:0000313" key="3">
    <source>
        <dbReference type="EMBL" id="TXD78029.1"/>
    </source>
</evidence>
<feature type="region of interest" description="Disordered" evidence="1">
    <location>
        <begin position="1"/>
        <end position="24"/>
    </location>
</feature>
<accession>A0A2W7RH03</accession>
<evidence type="ECO:0000313" key="4">
    <source>
        <dbReference type="Proteomes" id="UP000249115"/>
    </source>
</evidence>
<dbReference type="EMBL" id="VORV01000005">
    <property type="protein sequence ID" value="TXD78029.1"/>
    <property type="molecule type" value="Genomic_DNA"/>
</dbReference>
<dbReference type="Proteomes" id="UP000321927">
    <property type="component" value="Unassembled WGS sequence"/>
</dbReference>
<gene>
    <name evidence="3" type="ORF">ESW18_08240</name>
    <name evidence="2" type="ORF">LV84_00473</name>
</gene>
<keyword evidence="5" id="KW-1185">Reference proteome</keyword>
<proteinExistence type="predicted"/>
<name>A0A2W7RH03_9BACT</name>
<feature type="compositionally biased region" description="Polar residues" evidence="1">
    <location>
        <begin position="1"/>
        <end position="10"/>
    </location>
</feature>
<evidence type="ECO:0000313" key="5">
    <source>
        <dbReference type="Proteomes" id="UP000321927"/>
    </source>
</evidence>
<evidence type="ECO:0008006" key="6">
    <source>
        <dbReference type="Google" id="ProtNLM"/>
    </source>
</evidence>
<dbReference type="OrthoDB" id="1123503at2"/>
<dbReference type="RefSeq" id="WP_086500035.1">
    <property type="nucleotide sequence ID" value="NZ_MSSV01000004.1"/>
</dbReference>
<protein>
    <recommendedName>
        <fullName evidence="6">DUF5681 domain-containing protein</fullName>
    </recommendedName>
</protein>
<comment type="caution">
    <text evidence="2">The sequence shown here is derived from an EMBL/GenBank/DDBJ whole genome shotgun (WGS) entry which is preliminary data.</text>
</comment>
<evidence type="ECO:0000256" key="1">
    <source>
        <dbReference type="SAM" id="MobiDB-lite"/>
    </source>
</evidence>
<organism evidence="2 4">
    <name type="scientific">Algoriphagus ratkowskyi</name>
    <dbReference type="NCBI Taxonomy" id="57028"/>
    <lineage>
        <taxon>Bacteria</taxon>
        <taxon>Pseudomonadati</taxon>
        <taxon>Bacteroidota</taxon>
        <taxon>Cytophagia</taxon>
        <taxon>Cytophagales</taxon>
        <taxon>Cyclobacteriaceae</taxon>
        <taxon>Algoriphagus</taxon>
    </lineage>
</organism>